<feature type="domain" description="YcaO" evidence="1">
    <location>
        <begin position="52"/>
        <end position="384"/>
    </location>
</feature>
<reference evidence="2 3" key="1">
    <citation type="submission" date="2017-04" db="EMBL/GenBank/DDBJ databases">
        <title>Presence of VIM-2 positive Pseudomonas species in chickens and their surrounding environment.</title>
        <authorList>
            <person name="Zhang R."/>
        </authorList>
    </citation>
    <scope>NUCLEOTIDE SEQUENCE [LARGE SCALE GENOMIC DNA]</scope>
    <source>
        <strain evidence="2 3">DZ-C18</strain>
    </source>
</reference>
<accession>A0A1X1A7Q5</accession>
<dbReference type="PROSITE" id="PS51664">
    <property type="entry name" value="YCAO"/>
    <property type="match status" value="1"/>
</dbReference>
<evidence type="ECO:0000259" key="1">
    <source>
        <dbReference type="PROSITE" id="PS51664"/>
    </source>
</evidence>
<dbReference type="PANTHER" id="PTHR37809">
    <property type="entry name" value="RIBOSOMAL PROTEIN S12 METHYLTHIOTRANSFERASE ACCESSORY FACTOR YCAO"/>
    <property type="match status" value="1"/>
</dbReference>
<dbReference type="EMBL" id="NBWC01000002">
    <property type="protein sequence ID" value="ORL67925.1"/>
    <property type="molecule type" value="Genomic_DNA"/>
</dbReference>
<dbReference type="InterPro" id="IPR003776">
    <property type="entry name" value="YcaO-like_dom"/>
</dbReference>
<gene>
    <name evidence="2" type="ORF">B7H17_02370</name>
</gene>
<comment type="caution">
    <text evidence="2">The sequence shown here is derived from an EMBL/GenBank/DDBJ whole genome shotgun (WGS) entry which is preliminary data.</text>
</comment>
<dbReference type="AlphaFoldDB" id="A0A1X1A7Q5"/>
<dbReference type="PANTHER" id="PTHR37809:SF1">
    <property type="entry name" value="RIBOSOMAL PROTEIN S12 METHYLTHIOTRANSFERASE ACCESSORY FACTOR YCAO"/>
    <property type="match status" value="1"/>
</dbReference>
<dbReference type="Proteomes" id="UP000193675">
    <property type="component" value="Unassembled WGS sequence"/>
</dbReference>
<evidence type="ECO:0000313" key="3">
    <source>
        <dbReference type="Proteomes" id="UP000193675"/>
    </source>
</evidence>
<name>A0A1X1A7Q5_PSEPU</name>
<organism evidence="2 3">
    <name type="scientific">Pseudomonas putida</name>
    <name type="common">Arthrobacter siderocapsulatus</name>
    <dbReference type="NCBI Taxonomy" id="303"/>
    <lineage>
        <taxon>Bacteria</taxon>
        <taxon>Pseudomonadati</taxon>
        <taxon>Pseudomonadota</taxon>
        <taxon>Gammaproteobacteria</taxon>
        <taxon>Pseudomonadales</taxon>
        <taxon>Pseudomonadaceae</taxon>
        <taxon>Pseudomonas</taxon>
    </lineage>
</organism>
<dbReference type="OrthoDB" id="109999at2"/>
<protein>
    <recommendedName>
        <fullName evidence="1">YcaO domain-containing protein</fullName>
    </recommendedName>
</protein>
<dbReference type="Gene3D" id="3.30.1330.230">
    <property type="match status" value="1"/>
</dbReference>
<dbReference type="Pfam" id="PF02624">
    <property type="entry name" value="YcaO"/>
    <property type="match status" value="1"/>
</dbReference>
<sequence>MITERELNTEEAYNRLKRLHHHLGFHSKTKLSKNNSLVATCHLYDSAYNEVSCGAGKGEHCELGALAESLEHYFVDKSTPPLIESDQILQSIAPFDDWLLKSIPPDCRIPYFSLQALNSYDEIAIPAILIAPSSRNIDEIEKTAAGFLSKYATNSGTALGCTENEALLHAINEAIERHALSMYYLSLCGLTSPPKLYQPSNSFLEETFAHDTELLRRAKKLEIYLTHDFYEVPFCIAVSQNKKEGSISRIGSGSSINPSIAMYRAVTEQIQCEQLSGPKEKQEDLSSEKMLAHSTRLSALLHPCPTYAVPTFHPPRTELSVRGQVKRTLINLENQNKAAFYRTLYEHPNLATVVQVFIPGLERFHLIRSGIPVAPQSALKGKRQ</sequence>
<dbReference type="RefSeq" id="WP_084854216.1">
    <property type="nucleotide sequence ID" value="NZ_NBWC01000002.1"/>
</dbReference>
<evidence type="ECO:0000313" key="2">
    <source>
        <dbReference type="EMBL" id="ORL67925.1"/>
    </source>
</evidence>
<proteinExistence type="predicted"/>